<evidence type="ECO:0000313" key="2">
    <source>
        <dbReference type="Proteomes" id="UP000186720"/>
    </source>
</evidence>
<dbReference type="Proteomes" id="UP000186720">
    <property type="component" value="Unassembled WGS sequence"/>
</dbReference>
<organism evidence="1 2">
    <name type="scientific">Mucilaginibacter polytrichastri</name>
    <dbReference type="NCBI Taxonomy" id="1302689"/>
    <lineage>
        <taxon>Bacteria</taxon>
        <taxon>Pseudomonadati</taxon>
        <taxon>Bacteroidota</taxon>
        <taxon>Sphingobacteriia</taxon>
        <taxon>Sphingobacteriales</taxon>
        <taxon>Sphingobacteriaceae</taxon>
        <taxon>Mucilaginibacter</taxon>
    </lineage>
</organism>
<gene>
    <name evidence="1" type="ORF">RG47T_3685</name>
</gene>
<dbReference type="AlphaFoldDB" id="A0A1Q6A2K7"/>
<dbReference type="EMBL" id="MPPL01000001">
    <property type="protein sequence ID" value="OKS88221.1"/>
    <property type="molecule type" value="Genomic_DNA"/>
</dbReference>
<dbReference type="OrthoDB" id="797086at2"/>
<keyword evidence="2" id="KW-1185">Reference proteome</keyword>
<proteinExistence type="predicted"/>
<accession>A0A1Q6A2K7</accession>
<reference evidence="1 2" key="1">
    <citation type="submission" date="2016-11" db="EMBL/GenBank/DDBJ databases">
        <title>Whole Genome Sequencing of Mucilaginibacter polytrichastri RG4-7(T) isolated from the moss sample.</title>
        <authorList>
            <person name="Li Y."/>
        </authorList>
    </citation>
    <scope>NUCLEOTIDE SEQUENCE [LARGE SCALE GENOMIC DNA]</scope>
    <source>
        <strain evidence="1 2">RG4-7</strain>
    </source>
</reference>
<protein>
    <submittedName>
        <fullName evidence="1">Uncharacterized protein</fullName>
    </submittedName>
</protein>
<sequence length="118" mass="13179">MLYIIMSVSDQDFREEFKPLHIPAHYMPDDSDEDKIIYALAQLEEGTPDEVAMEISKHDSSINAEHFKTKAASVLHILYEKGLIKGINKNGATYYNLSKITKANDGAIDPELLAPGLD</sequence>
<name>A0A1Q6A2K7_9SPHI</name>
<comment type="caution">
    <text evidence="1">The sequence shown here is derived from an EMBL/GenBank/DDBJ whole genome shotgun (WGS) entry which is preliminary data.</text>
</comment>
<evidence type="ECO:0000313" key="1">
    <source>
        <dbReference type="EMBL" id="OKS88221.1"/>
    </source>
</evidence>